<proteinExistence type="predicted"/>
<gene>
    <name evidence="3" type="ORF">BKA55DRAFT_557535</name>
</gene>
<evidence type="ECO:0000313" key="3">
    <source>
        <dbReference type="EMBL" id="KAH7264994.1"/>
    </source>
</evidence>
<keyword evidence="1" id="KW-1133">Transmembrane helix</keyword>
<feature type="chain" id="PRO_5040203237" evidence="2">
    <location>
        <begin position="18"/>
        <end position="124"/>
    </location>
</feature>
<accession>A0A9P9HW98</accession>
<keyword evidence="2" id="KW-0732">Signal</keyword>
<evidence type="ECO:0000256" key="2">
    <source>
        <dbReference type="SAM" id="SignalP"/>
    </source>
</evidence>
<keyword evidence="4" id="KW-1185">Reference proteome</keyword>
<keyword evidence="1" id="KW-0472">Membrane</keyword>
<comment type="caution">
    <text evidence="3">The sequence shown here is derived from an EMBL/GenBank/DDBJ whole genome shotgun (WGS) entry which is preliminary data.</text>
</comment>
<dbReference type="RefSeq" id="XP_046053729.1">
    <property type="nucleotide sequence ID" value="XM_046191808.1"/>
</dbReference>
<sequence>MFFFFLFCSLVGSLIVAKMKRMMNKTGTGISSIIQSLVARVSGALVLCMGLFVPVIASKRPKLLPTECALYWNGSDLNKYINQFMVTNEVAEAVRWKNLLDMSEVVRPFGCFNRGDFAKMQYLP</sequence>
<evidence type="ECO:0000313" key="4">
    <source>
        <dbReference type="Proteomes" id="UP000720189"/>
    </source>
</evidence>
<feature type="signal peptide" evidence="2">
    <location>
        <begin position="1"/>
        <end position="17"/>
    </location>
</feature>
<feature type="transmembrane region" description="Helical" evidence="1">
    <location>
        <begin position="33"/>
        <end position="57"/>
    </location>
</feature>
<keyword evidence="1" id="KW-0812">Transmembrane</keyword>
<organism evidence="3 4">
    <name type="scientific">Fusarium redolens</name>
    <dbReference type="NCBI Taxonomy" id="48865"/>
    <lineage>
        <taxon>Eukaryota</taxon>
        <taxon>Fungi</taxon>
        <taxon>Dikarya</taxon>
        <taxon>Ascomycota</taxon>
        <taxon>Pezizomycotina</taxon>
        <taxon>Sordariomycetes</taxon>
        <taxon>Hypocreomycetidae</taxon>
        <taxon>Hypocreales</taxon>
        <taxon>Nectriaceae</taxon>
        <taxon>Fusarium</taxon>
        <taxon>Fusarium redolens species complex</taxon>
    </lineage>
</organism>
<protein>
    <submittedName>
        <fullName evidence="3">Uncharacterized protein</fullName>
    </submittedName>
</protein>
<dbReference type="EMBL" id="JAGMUX010000003">
    <property type="protein sequence ID" value="KAH7264994.1"/>
    <property type="molecule type" value="Genomic_DNA"/>
</dbReference>
<dbReference type="AlphaFoldDB" id="A0A9P9HW98"/>
<dbReference type="GeneID" id="70221762"/>
<reference evidence="3" key="1">
    <citation type="journal article" date="2021" name="Nat. Commun.">
        <title>Genetic determinants of endophytism in the Arabidopsis root mycobiome.</title>
        <authorList>
            <person name="Mesny F."/>
            <person name="Miyauchi S."/>
            <person name="Thiergart T."/>
            <person name="Pickel B."/>
            <person name="Atanasova L."/>
            <person name="Karlsson M."/>
            <person name="Huettel B."/>
            <person name="Barry K.W."/>
            <person name="Haridas S."/>
            <person name="Chen C."/>
            <person name="Bauer D."/>
            <person name="Andreopoulos W."/>
            <person name="Pangilinan J."/>
            <person name="LaButti K."/>
            <person name="Riley R."/>
            <person name="Lipzen A."/>
            <person name="Clum A."/>
            <person name="Drula E."/>
            <person name="Henrissat B."/>
            <person name="Kohler A."/>
            <person name="Grigoriev I.V."/>
            <person name="Martin F.M."/>
            <person name="Hacquard S."/>
        </authorList>
    </citation>
    <scope>NUCLEOTIDE SEQUENCE</scope>
    <source>
        <strain evidence="3">MPI-CAGE-AT-0023</strain>
    </source>
</reference>
<evidence type="ECO:0000256" key="1">
    <source>
        <dbReference type="SAM" id="Phobius"/>
    </source>
</evidence>
<name>A0A9P9HW98_FUSRE</name>
<dbReference type="Proteomes" id="UP000720189">
    <property type="component" value="Unassembled WGS sequence"/>
</dbReference>